<proteinExistence type="predicted"/>
<feature type="region of interest" description="Disordered" evidence="1">
    <location>
        <begin position="224"/>
        <end position="277"/>
    </location>
</feature>
<organism evidence="2 3">
    <name type="scientific">Bimuria novae-zelandiae CBS 107.79</name>
    <dbReference type="NCBI Taxonomy" id="1447943"/>
    <lineage>
        <taxon>Eukaryota</taxon>
        <taxon>Fungi</taxon>
        <taxon>Dikarya</taxon>
        <taxon>Ascomycota</taxon>
        <taxon>Pezizomycotina</taxon>
        <taxon>Dothideomycetes</taxon>
        <taxon>Pleosporomycetidae</taxon>
        <taxon>Pleosporales</taxon>
        <taxon>Massarineae</taxon>
        <taxon>Didymosphaeriaceae</taxon>
        <taxon>Bimuria</taxon>
    </lineage>
</organism>
<accession>A0A6A5V6I6</accession>
<dbReference type="AlphaFoldDB" id="A0A6A5V6I6"/>
<keyword evidence="3" id="KW-1185">Reference proteome</keyword>
<sequence length="445" mass="50196">MRSMSVALSLGSRVQARGRPASDVSFVESGYTMKTGISSRAKRLQTGLIVRLKRRSAWTLRVELLRRSAASQLPEILDHELYTCASYNRALYIRLEDKLKGLYNEELVDRPHSWDTSNWRAIISAMVSNIADVTGSFWYDFYCDETGPTSWVNIYHARHGLVWLELFFAERIRRHWIQANWSRTTTGYHQFQRYYELLIHEYMYSDGLGQYGRGAVADVDMDEADNENSVSGSANEANAAEQANDNQSCRRGSLPDDSNMRSARATRLRSMAASARRHYQSNHEASIVSAASSNNFIGDITDMEFDTDATETNHEATIWDNSFVKADAEIYDSDIHDEDEETTSGGEPENPNHSDHILLAEEDVDRASSDDELPRVRGRRDHGGLVSAAPSNMFIDDMCSIRTEDSETDEMLIAWCDSSADEFDHSLDIIGVDGETRNEGESDSS</sequence>
<gene>
    <name evidence="2" type="ORF">BU23DRAFT_601931</name>
</gene>
<name>A0A6A5V6I6_9PLEO</name>
<reference evidence="2" key="1">
    <citation type="journal article" date="2020" name="Stud. Mycol.">
        <title>101 Dothideomycetes genomes: a test case for predicting lifestyles and emergence of pathogens.</title>
        <authorList>
            <person name="Haridas S."/>
            <person name="Albert R."/>
            <person name="Binder M."/>
            <person name="Bloem J."/>
            <person name="Labutti K."/>
            <person name="Salamov A."/>
            <person name="Andreopoulos B."/>
            <person name="Baker S."/>
            <person name="Barry K."/>
            <person name="Bills G."/>
            <person name="Bluhm B."/>
            <person name="Cannon C."/>
            <person name="Castanera R."/>
            <person name="Culley D."/>
            <person name="Daum C."/>
            <person name="Ezra D."/>
            <person name="Gonzalez J."/>
            <person name="Henrissat B."/>
            <person name="Kuo A."/>
            <person name="Liang C."/>
            <person name="Lipzen A."/>
            <person name="Lutzoni F."/>
            <person name="Magnuson J."/>
            <person name="Mondo S."/>
            <person name="Nolan M."/>
            <person name="Ohm R."/>
            <person name="Pangilinan J."/>
            <person name="Park H.-J."/>
            <person name="Ramirez L."/>
            <person name="Alfaro M."/>
            <person name="Sun H."/>
            <person name="Tritt A."/>
            <person name="Yoshinaga Y."/>
            <person name="Zwiers L.-H."/>
            <person name="Turgeon B."/>
            <person name="Goodwin S."/>
            <person name="Spatafora J."/>
            <person name="Crous P."/>
            <person name="Grigoriev I."/>
        </authorList>
    </citation>
    <scope>NUCLEOTIDE SEQUENCE</scope>
    <source>
        <strain evidence="2">CBS 107.79</strain>
    </source>
</reference>
<feature type="compositionally biased region" description="Basic and acidic residues" evidence="1">
    <location>
        <begin position="362"/>
        <end position="375"/>
    </location>
</feature>
<evidence type="ECO:0000313" key="3">
    <source>
        <dbReference type="Proteomes" id="UP000800036"/>
    </source>
</evidence>
<evidence type="ECO:0000313" key="2">
    <source>
        <dbReference type="EMBL" id="KAF1968937.1"/>
    </source>
</evidence>
<protein>
    <submittedName>
        <fullName evidence="2">Uncharacterized protein</fullName>
    </submittedName>
</protein>
<dbReference type="EMBL" id="ML976715">
    <property type="protein sequence ID" value="KAF1968937.1"/>
    <property type="molecule type" value="Genomic_DNA"/>
</dbReference>
<feature type="region of interest" description="Disordered" evidence="1">
    <location>
        <begin position="362"/>
        <end position="384"/>
    </location>
</feature>
<dbReference type="Proteomes" id="UP000800036">
    <property type="component" value="Unassembled WGS sequence"/>
</dbReference>
<evidence type="ECO:0000256" key="1">
    <source>
        <dbReference type="SAM" id="MobiDB-lite"/>
    </source>
</evidence>
<feature type="compositionally biased region" description="Low complexity" evidence="1">
    <location>
        <begin position="227"/>
        <end position="244"/>
    </location>
</feature>